<feature type="region of interest" description="Disordered" evidence="27">
    <location>
        <begin position="398"/>
        <end position="429"/>
    </location>
</feature>
<dbReference type="EC" id="2.5.1.21" evidence="5 26"/>
<gene>
    <name evidence="29" type="primary">FDFT1</name>
</gene>
<comment type="subcellular location">
    <subcellularLocation>
        <location evidence="2">Endoplasmic reticulum membrane</location>
        <topology evidence="2">Multi-pass membrane protein</topology>
    </subcellularLocation>
</comment>
<organism evidence="28 29">
    <name type="scientific">Petromyzon marinus</name>
    <name type="common">Sea lamprey</name>
    <dbReference type="NCBI Taxonomy" id="7757"/>
    <lineage>
        <taxon>Eukaryota</taxon>
        <taxon>Metazoa</taxon>
        <taxon>Chordata</taxon>
        <taxon>Craniata</taxon>
        <taxon>Vertebrata</taxon>
        <taxon>Cyclostomata</taxon>
        <taxon>Hyperoartia</taxon>
        <taxon>Petromyzontiformes</taxon>
        <taxon>Petromyzontidae</taxon>
        <taxon>Petromyzon</taxon>
    </lineage>
</organism>
<evidence type="ECO:0000256" key="18">
    <source>
        <dbReference type="ARBA" id="ARBA00023136"/>
    </source>
</evidence>
<comment type="catalytic activity">
    <reaction evidence="22 26">
        <text>presqualene diphosphate + NADPH + H(+) = squalene + diphosphate + NADP(+)</text>
        <dbReference type="Rhea" id="RHEA:22232"/>
        <dbReference type="ChEBI" id="CHEBI:15378"/>
        <dbReference type="ChEBI" id="CHEBI:15440"/>
        <dbReference type="ChEBI" id="CHEBI:33019"/>
        <dbReference type="ChEBI" id="CHEBI:57310"/>
        <dbReference type="ChEBI" id="CHEBI:57783"/>
        <dbReference type="ChEBI" id="CHEBI:58349"/>
    </reaction>
    <physiologicalReaction direction="left-to-right" evidence="22 26">
        <dbReference type="Rhea" id="RHEA:22233"/>
    </physiologicalReaction>
</comment>
<comment type="catalytic activity">
    <reaction evidence="26">
        <text>2 (2E,6E)-farnesyl diphosphate + NADPH + H(+) = squalene + 2 diphosphate + NADP(+)</text>
        <dbReference type="Rhea" id="RHEA:32295"/>
        <dbReference type="ChEBI" id="CHEBI:15378"/>
        <dbReference type="ChEBI" id="CHEBI:15440"/>
        <dbReference type="ChEBI" id="CHEBI:33019"/>
        <dbReference type="ChEBI" id="CHEBI:57783"/>
        <dbReference type="ChEBI" id="CHEBI:58349"/>
        <dbReference type="ChEBI" id="CHEBI:175763"/>
        <dbReference type="EC" id="2.5.1.21"/>
    </reaction>
</comment>
<protein>
    <recommendedName>
        <fullName evidence="6 26">Squalene synthase</fullName>
        <shortName evidence="26">SQS</shortName>
        <shortName evidence="26">SS</shortName>
        <ecNumber evidence="5 26">2.5.1.21</ecNumber>
    </recommendedName>
</protein>
<evidence type="ECO:0000256" key="2">
    <source>
        <dbReference type="ARBA" id="ARBA00004477"/>
    </source>
</evidence>
<evidence type="ECO:0000256" key="17">
    <source>
        <dbReference type="ARBA" id="ARBA00023098"/>
    </source>
</evidence>
<dbReference type="InterPro" id="IPR033904">
    <property type="entry name" value="Trans_IPPS_HH"/>
</dbReference>
<dbReference type="PANTHER" id="PTHR11626:SF2">
    <property type="entry name" value="SQUALENE SYNTHASE"/>
    <property type="match status" value="1"/>
</dbReference>
<dbReference type="NCBIfam" id="TIGR01559">
    <property type="entry name" value="squal_synth"/>
    <property type="match status" value="1"/>
</dbReference>
<comment type="catalytic activity">
    <reaction evidence="23 26">
        <text>presqualene diphosphate + NADH + H(+) = squalene + diphosphate + NAD(+)</text>
        <dbReference type="Rhea" id="RHEA:22228"/>
        <dbReference type="ChEBI" id="CHEBI:15378"/>
        <dbReference type="ChEBI" id="CHEBI:15440"/>
        <dbReference type="ChEBI" id="CHEBI:33019"/>
        <dbReference type="ChEBI" id="CHEBI:57310"/>
        <dbReference type="ChEBI" id="CHEBI:57540"/>
        <dbReference type="ChEBI" id="CHEBI:57945"/>
    </reaction>
    <physiologicalReaction direction="left-to-right" evidence="23 26">
        <dbReference type="Rhea" id="RHEA:22229"/>
    </physiologicalReaction>
</comment>
<evidence type="ECO:0000256" key="22">
    <source>
        <dbReference type="ARBA" id="ARBA00047468"/>
    </source>
</evidence>
<dbReference type="PROSITE" id="PS01045">
    <property type="entry name" value="SQUALEN_PHYTOEN_SYN_2"/>
    <property type="match status" value="1"/>
</dbReference>
<dbReference type="GO" id="GO:0005789">
    <property type="term" value="C:endoplasmic reticulum membrane"/>
    <property type="evidence" value="ECO:0007669"/>
    <property type="project" value="UniProtKB-SubCell"/>
</dbReference>
<dbReference type="FunFam" id="1.10.600.10:FF:000053">
    <property type="entry name" value="Squalene synthase"/>
    <property type="match status" value="1"/>
</dbReference>
<evidence type="ECO:0000256" key="27">
    <source>
        <dbReference type="SAM" id="MobiDB-lite"/>
    </source>
</evidence>
<evidence type="ECO:0000256" key="7">
    <source>
        <dbReference type="ARBA" id="ARBA00022516"/>
    </source>
</evidence>
<evidence type="ECO:0000256" key="21">
    <source>
        <dbReference type="ARBA" id="ARBA00045166"/>
    </source>
</evidence>
<comment type="function">
    <text evidence="21">Catalyzes the condensation of 2 farnesyl pyrophosphate (FPP) moieties to form squalene. Proceeds in two distinct steps. In the first half-reaction, two molecules of FPP react to form the stable presqualene diphosphate intermediate (PSQPP), with concomitant release of a proton and a molecule of inorganic diphosphate. In the second half-reaction, PSQPP undergoes heterolysis, isomerization, and reduction with NADPH or NADH to form squalene. It is the first committed enzyme of the sterol biosynthesis pathway.</text>
</comment>
<evidence type="ECO:0000256" key="10">
    <source>
        <dbReference type="ARBA" id="ARBA00022692"/>
    </source>
</evidence>
<dbReference type="GO" id="GO:0045338">
    <property type="term" value="P:farnesyl diphosphate metabolic process"/>
    <property type="evidence" value="ECO:0007669"/>
    <property type="project" value="InterPro"/>
</dbReference>
<evidence type="ECO:0000256" key="16">
    <source>
        <dbReference type="ARBA" id="ARBA00023027"/>
    </source>
</evidence>
<dbReference type="SUPFAM" id="SSF48576">
    <property type="entry name" value="Terpenoid synthases"/>
    <property type="match status" value="1"/>
</dbReference>
<keyword evidence="12" id="KW-0256">Endoplasmic reticulum</keyword>
<accession>A0AAJ7TCL8</accession>
<evidence type="ECO:0000256" key="9">
    <source>
        <dbReference type="ARBA" id="ARBA00022679"/>
    </source>
</evidence>
<reference evidence="29" key="1">
    <citation type="submission" date="2025-08" db="UniProtKB">
        <authorList>
            <consortium name="RefSeq"/>
        </authorList>
    </citation>
    <scope>IDENTIFICATION</scope>
    <source>
        <tissue evidence="29">Sperm</tissue>
    </source>
</reference>
<dbReference type="PROSITE" id="PS01044">
    <property type="entry name" value="SQUALEN_PHYTOEN_SYN_1"/>
    <property type="match status" value="1"/>
</dbReference>
<evidence type="ECO:0000256" key="25">
    <source>
        <dbReference type="ARBA" id="ARBA00048854"/>
    </source>
</evidence>
<keyword evidence="17" id="KW-0443">Lipid metabolism</keyword>
<dbReference type="AlphaFoldDB" id="A0AAJ7TCL8"/>
<dbReference type="GO" id="GO:0006695">
    <property type="term" value="P:cholesterol biosynthetic process"/>
    <property type="evidence" value="ECO:0007669"/>
    <property type="project" value="TreeGrafter"/>
</dbReference>
<dbReference type="Proteomes" id="UP001318040">
    <property type="component" value="Chromosome 23"/>
</dbReference>
<dbReference type="SFLD" id="SFLDG01018">
    <property type="entry name" value="Squalene/Phytoene_Synthase_Lik"/>
    <property type="match status" value="1"/>
</dbReference>
<dbReference type="SFLD" id="SFLDS00005">
    <property type="entry name" value="Isoprenoid_Synthase_Type_I"/>
    <property type="match status" value="1"/>
</dbReference>
<dbReference type="GO" id="GO:0055056">
    <property type="term" value="F:D-glucose transmembrane transporter activity"/>
    <property type="evidence" value="ECO:0007669"/>
    <property type="project" value="UniProtKB-UniRule"/>
</dbReference>
<evidence type="ECO:0000256" key="6">
    <source>
        <dbReference type="ARBA" id="ARBA00015135"/>
    </source>
</evidence>
<keyword evidence="19" id="KW-1207">Sterol metabolism</keyword>
<dbReference type="InterPro" id="IPR019845">
    <property type="entry name" value="Squalene/phytoene_synthase_CS"/>
</dbReference>
<name>A0AAJ7TCL8_PETMA</name>
<comment type="similarity">
    <text evidence="4 26">Belongs to the phytoene/squalene synthase family.</text>
</comment>
<proteinExistence type="inferred from homology"/>
<evidence type="ECO:0000313" key="28">
    <source>
        <dbReference type="Proteomes" id="UP001318040"/>
    </source>
</evidence>
<keyword evidence="15" id="KW-1133">Transmembrane helix</keyword>
<keyword evidence="18" id="KW-0472">Membrane</keyword>
<dbReference type="InterPro" id="IPR002060">
    <property type="entry name" value="Squ/phyt_synthse"/>
</dbReference>
<evidence type="ECO:0000256" key="14">
    <source>
        <dbReference type="ARBA" id="ARBA00022857"/>
    </source>
</evidence>
<dbReference type="CTD" id="2222"/>
<evidence type="ECO:0000256" key="13">
    <source>
        <dbReference type="ARBA" id="ARBA00022842"/>
    </source>
</evidence>
<dbReference type="PANTHER" id="PTHR11626">
    <property type="entry name" value="FARNESYL-DIPHOSPHATE FARNESYLTRANSFERASE"/>
    <property type="match status" value="1"/>
</dbReference>
<dbReference type="InterPro" id="IPR044844">
    <property type="entry name" value="Trans_IPPS_euk-type"/>
</dbReference>
<evidence type="ECO:0000256" key="1">
    <source>
        <dbReference type="ARBA" id="ARBA00001946"/>
    </source>
</evidence>
<evidence type="ECO:0000256" key="8">
    <source>
        <dbReference type="ARBA" id="ARBA00022548"/>
    </source>
</evidence>
<evidence type="ECO:0000256" key="3">
    <source>
        <dbReference type="ARBA" id="ARBA00005057"/>
    </source>
</evidence>
<comment type="catalytic activity">
    <reaction evidence="24 26">
        <text>2 (2E,6E)-farnesyl diphosphate = presqualene diphosphate + diphosphate</text>
        <dbReference type="Rhea" id="RHEA:22672"/>
        <dbReference type="ChEBI" id="CHEBI:33019"/>
        <dbReference type="ChEBI" id="CHEBI:57310"/>
        <dbReference type="ChEBI" id="CHEBI:175763"/>
    </reaction>
    <physiologicalReaction direction="left-to-right" evidence="24 26">
        <dbReference type="Rhea" id="RHEA:22673"/>
    </physiologicalReaction>
</comment>
<evidence type="ECO:0000256" key="20">
    <source>
        <dbReference type="ARBA" id="ARBA00023221"/>
    </source>
</evidence>
<evidence type="ECO:0000313" key="29">
    <source>
        <dbReference type="RefSeq" id="XP_032815382.1"/>
    </source>
</evidence>
<keyword evidence="8" id="KW-0153">Cholesterol metabolism</keyword>
<comment type="pathway">
    <text evidence="3 26">Terpene metabolism; lanosterol biosynthesis; lanosterol from farnesyl diphosphate: step 1/3.</text>
</comment>
<dbReference type="GeneID" id="116945209"/>
<keyword evidence="16" id="KW-0520">NAD</keyword>
<keyword evidence="7" id="KW-0444">Lipid biosynthesis</keyword>
<comment type="cofactor">
    <cofactor evidence="1 26">
        <name>Mg(2+)</name>
        <dbReference type="ChEBI" id="CHEBI:18420"/>
    </cofactor>
</comment>
<keyword evidence="14" id="KW-0521">NADP</keyword>
<evidence type="ECO:0000256" key="4">
    <source>
        <dbReference type="ARBA" id="ARBA00006251"/>
    </source>
</evidence>
<evidence type="ECO:0000256" key="24">
    <source>
        <dbReference type="ARBA" id="ARBA00048315"/>
    </source>
</evidence>
<dbReference type="Gene3D" id="1.10.600.10">
    <property type="entry name" value="Farnesyl Diphosphate Synthase"/>
    <property type="match status" value="1"/>
</dbReference>
<evidence type="ECO:0000256" key="15">
    <source>
        <dbReference type="ARBA" id="ARBA00022989"/>
    </source>
</evidence>
<dbReference type="InterPro" id="IPR006449">
    <property type="entry name" value="Squal_synth-like"/>
</dbReference>
<evidence type="ECO:0000256" key="19">
    <source>
        <dbReference type="ARBA" id="ARBA00023166"/>
    </source>
</evidence>
<keyword evidence="10" id="KW-0812">Transmembrane</keyword>
<comment type="catalytic activity">
    <reaction evidence="25">
        <text>2 (2E,6E)-farnesyl diphosphate + NADH + H(+) = squalene + 2 diphosphate + NAD(+)</text>
        <dbReference type="Rhea" id="RHEA:32299"/>
        <dbReference type="ChEBI" id="CHEBI:15378"/>
        <dbReference type="ChEBI" id="CHEBI:15440"/>
        <dbReference type="ChEBI" id="CHEBI:33019"/>
        <dbReference type="ChEBI" id="CHEBI:57540"/>
        <dbReference type="ChEBI" id="CHEBI:57945"/>
        <dbReference type="ChEBI" id="CHEBI:175763"/>
        <dbReference type="EC" id="2.5.1.21"/>
    </reaction>
    <physiologicalReaction direction="left-to-right" evidence="25">
        <dbReference type="Rhea" id="RHEA:32300"/>
    </physiologicalReaction>
</comment>
<sequence length="465" mass="51222">MWEGGGIASATPVGWWWWCLRVSPIHVVSFFLCQFNITRTTASCLAVGVVYPVKKVGAVVEVSMAPSLRTCYRYLNQTSRSFAAVIQALDGELRDAVCIFYLVLRALDTVEDDMTIPSAAKVPMLRDFHSFLYQHEWSYSLSNEKDRQVLEDFPTISLEFRKLAKIYRDVIGDICQRMGAGMAEVLQKKVGSMQEWDQYCHYVAGLVGIGLSRLFAASGLEDVVVGEDVALANSMGLFLQKTNIIRDYLEDTRDRREFWPQEAWSKYAGSLSDLARPENLCAAVGCLNELVTNALGHVPDVLTYLSRLRNQSVFNFCAIPQVMAIATLSACYNNPAVFGGVVKIRKGQAVTLMMDATSLASVRAMMLQYAQEIQRCIPPDDPSATQTRDIVLRIKAMSRAGASSSSSSGGGDSGDAQEEEEVNGRHQGTGFMSPLSLTMGMVLAALGWQYWATVQGVAAKYLQGL</sequence>
<keyword evidence="9 26" id="KW-0808">Transferase</keyword>
<evidence type="ECO:0000256" key="5">
    <source>
        <dbReference type="ARBA" id="ARBA00012373"/>
    </source>
</evidence>
<dbReference type="GO" id="GO:0051996">
    <property type="term" value="F:squalene synthase [NAD(P)H] activity"/>
    <property type="evidence" value="ECO:0007669"/>
    <property type="project" value="UniProtKB-UniRule"/>
</dbReference>
<keyword evidence="13" id="KW-0460">Magnesium</keyword>
<dbReference type="CDD" id="cd00683">
    <property type="entry name" value="Trans_IPPS_HH"/>
    <property type="match status" value="1"/>
</dbReference>
<dbReference type="InterPro" id="IPR008949">
    <property type="entry name" value="Isoprenoid_synthase_dom_sf"/>
</dbReference>
<evidence type="ECO:0000256" key="23">
    <source>
        <dbReference type="ARBA" id="ARBA00047541"/>
    </source>
</evidence>
<evidence type="ECO:0000256" key="12">
    <source>
        <dbReference type="ARBA" id="ARBA00022824"/>
    </source>
</evidence>
<keyword evidence="11" id="KW-0479">Metal-binding</keyword>
<keyword evidence="20" id="KW-0753">Steroid metabolism</keyword>
<evidence type="ECO:0000256" key="26">
    <source>
        <dbReference type="RuleBase" id="RU368088"/>
    </source>
</evidence>
<dbReference type="RefSeq" id="XP_032815382.1">
    <property type="nucleotide sequence ID" value="XM_032959491.1"/>
</dbReference>
<dbReference type="GO" id="GO:0046872">
    <property type="term" value="F:metal ion binding"/>
    <property type="evidence" value="ECO:0007669"/>
    <property type="project" value="UniProtKB-KW"/>
</dbReference>
<evidence type="ECO:0000256" key="11">
    <source>
        <dbReference type="ARBA" id="ARBA00022723"/>
    </source>
</evidence>
<keyword evidence="28" id="KW-1185">Reference proteome</keyword>
<dbReference type="Pfam" id="PF00494">
    <property type="entry name" value="SQS_PSY"/>
    <property type="match status" value="1"/>
</dbReference>